<dbReference type="Proteomes" id="UP000231019">
    <property type="component" value="Unassembled WGS sequence"/>
</dbReference>
<organism evidence="1 2">
    <name type="scientific">bacterium (Candidatus Blackallbacteria) CG17_big_fil_post_rev_8_21_14_2_50_48_46</name>
    <dbReference type="NCBI Taxonomy" id="2014261"/>
    <lineage>
        <taxon>Bacteria</taxon>
        <taxon>Candidatus Blackallbacteria</taxon>
    </lineage>
</organism>
<dbReference type="EMBL" id="PFFQ01000066">
    <property type="protein sequence ID" value="PIW13736.1"/>
    <property type="molecule type" value="Genomic_DNA"/>
</dbReference>
<name>A0A2M7FY94_9BACT</name>
<dbReference type="SUPFAM" id="SSF160104">
    <property type="entry name" value="Acetoacetate decarboxylase-like"/>
    <property type="match status" value="1"/>
</dbReference>
<proteinExistence type="predicted"/>
<gene>
    <name evidence="1" type="ORF">COW36_24005</name>
</gene>
<evidence type="ECO:0008006" key="3">
    <source>
        <dbReference type="Google" id="ProtNLM"/>
    </source>
</evidence>
<evidence type="ECO:0000313" key="2">
    <source>
        <dbReference type="Proteomes" id="UP000231019"/>
    </source>
</evidence>
<comment type="caution">
    <text evidence="1">The sequence shown here is derived from an EMBL/GenBank/DDBJ whole genome shotgun (WGS) entry which is preliminary data.</text>
</comment>
<evidence type="ECO:0000313" key="1">
    <source>
        <dbReference type="EMBL" id="PIW13736.1"/>
    </source>
</evidence>
<protein>
    <recommendedName>
        <fullName evidence="3">Acetoacetate decarboxylase</fullName>
    </recommendedName>
</protein>
<sequence>MSRHKSIFEDLQVTTDGQSGIEMPIRLYRSEIVVSYFECGLEPLLPMMPHERVHPVRRGNNRSALAMIQTHVQHGSIPPYRSVAIAIPVTLGKWPAPSYLPLWFEESWGNKGFYIYKEGVSSSEAFEARTEIWGYPIFLAEINHQMLDPRTQETELIEEERILTLRVKRPEYVREQDKELKFYSIKQNIVCENKVKMQCSLTSSRSPEASMVVFGKHPVGAQLKSMGIGPYSLETFYYFDAQAILPYPDYLD</sequence>
<dbReference type="Gene3D" id="2.40.400.10">
    <property type="entry name" value="Acetoacetate decarboxylase-like"/>
    <property type="match status" value="1"/>
</dbReference>
<accession>A0A2M7FY94</accession>
<dbReference type="InterPro" id="IPR023375">
    <property type="entry name" value="ADC_dom_sf"/>
</dbReference>
<reference evidence="1 2" key="1">
    <citation type="submission" date="2017-09" db="EMBL/GenBank/DDBJ databases">
        <title>Depth-based differentiation of microbial function through sediment-hosted aquifers and enrichment of novel symbionts in the deep terrestrial subsurface.</title>
        <authorList>
            <person name="Probst A.J."/>
            <person name="Ladd B."/>
            <person name="Jarett J.K."/>
            <person name="Geller-Mcgrath D.E."/>
            <person name="Sieber C.M."/>
            <person name="Emerson J.B."/>
            <person name="Anantharaman K."/>
            <person name="Thomas B.C."/>
            <person name="Malmstrom R."/>
            <person name="Stieglmeier M."/>
            <person name="Klingl A."/>
            <person name="Woyke T."/>
            <person name="Ryan C.M."/>
            <person name="Banfield J.F."/>
        </authorList>
    </citation>
    <scope>NUCLEOTIDE SEQUENCE [LARGE SCALE GENOMIC DNA]</scope>
    <source>
        <strain evidence="1">CG17_big_fil_post_rev_8_21_14_2_50_48_46</strain>
    </source>
</reference>
<dbReference type="AlphaFoldDB" id="A0A2M7FY94"/>